<dbReference type="Pfam" id="PF09261">
    <property type="entry name" value="Alpha-mann_mid"/>
    <property type="match status" value="1"/>
</dbReference>
<dbReference type="Pfam" id="PF22907">
    <property type="entry name" value="Ams1-like_1st"/>
    <property type="match status" value="1"/>
</dbReference>
<dbReference type="Gene3D" id="3.20.110.10">
    <property type="entry name" value="Glycoside hydrolase 38, N terminal domain"/>
    <property type="match status" value="1"/>
</dbReference>
<dbReference type="OrthoDB" id="9772207at2"/>
<keyword evidence="4" id="KW-0326">Glycosidase</keyword>
<dbReference type="InterPro" id="IPR054723">
    <property type="entry name" value="Ams1-like_N"/>
</dbReference>
<keyword evidence="7" id="KW-1185">Reference proteome</keyword>
<dbReference type="InterPro" id="IPR000602">
    <property type="entry name" value="Glyco_hydro_38_N"/>
</dbReference>
<dbReference type="Gene3D" id="1.20.1270.50">
    <property type="entry name" value="Glycoside hydrolase family 38, central domain"/>
    <property type="match status" value="1"/>
</dbReference>
<dbReference type="Gene3D" id="2.70.98.30">
    <property type="entry name" value="Golgi alpha-mannosidase II, domain 4"/>
    <property type="match status" value="1"/>
</dbReference>
<dbReference type="InterPro" id="IPR027291">
    <property type="entry name" value="Glyco_hydro_38_N_sf"/>
</dbReference>
<dbReference type="FunFam" id="1.20.1270.50:FF:000004">
    <property type="entry name" value="alpha-mannosidase 2C1 isoform X1"/>
    <property type="match status" value="1"/>
</dbReference>
<comment type="similarity">
    <text evidence="1">Belongs to the glycosyl hydrolase 38 family.</text>
</comment>
<dbReference type="InterPro" id="IPR011330">
    <property type="entry name" value="Glyco_hydro/deAcase_b/a-brl"/>
</dbReference>
<dbReference type="Pfam" id="PF07748">
    <property type="entry name" value="Glyco_hydro_38C"/>
    <property type="match status" value="1"/>
</dbReference>
<dbReference type="EMBL" id="CP022753">
    <property type="protein sequence ID" value="ASU86377.1"/>
    <property type="molecule type" value="Genomic_DNA"/>
</dbReference>
<protein>
    <submittedName>
        <fullName evidence="6">Alpha-mannosidase</fullName>
    </submittedName>
</protein>
<dbReference type="PANTHER" id="PTHR46017">
    <property type="entry name" value="ALPHA-MANNOSIDASE 2C1"/>
    <property type="match status" value="1"/>
</dbReference>
<keyword evidence="3" id="KW-0378">Hydrolase</keyword>
<evidence type="ECO:0000259" key="5">
    <source>
        <dbReference type="SMART" id="SM00872"/>
    </source>
</evidence>
<dbReference type="GO" id="GO:0030246">
    <property type="term" value="F:carbohydrate binding"/>
    <property type="evidence" value="ECO:0007669"/>
    <property type="project" value="InterPro"/>
</dbReference>
<dbReference type="InterPro" id="IPR011682">
    <property type="entry name" value="Glyco_hydro_38_C"/>
</dbReference>
<organism evidence="6 7">
    <name type="scientific">Nocardiopsis gilva YIM 90087</name>
    <dbReference type="NCBI Taxonomy" id="1235441"/>
    <lineage>
        <taxon>Bacteria</taxon>
        <taxon>Bacillati</taxon>
        <taxon>Actinomycetota</taxon>
        <taxon>Actinomycetes</taxon>
        <taxon>Streptosporangiales</taxon>
        <taxon>Nocardiopsidaceae</taxon>
        <taxon>Nocardiopsis</taxon>
    </lineage>
</organism>
<dbReference type="GO" id="GO:0006013">
    <property type="term" value="P:mannose metabolic process"/>
    <property type="evidence" value="ECO:0007669"/>
    <property type="project" value="InterPro"/>
</dbReference>
<dbReference type="InterPro" id="IPR037094">
    <property type="entry name" value="Glyco_hydro_38_cen_sf"/>
</dbReference>
<reference evidence="6 7" key="1">
    <citation type="submission" date="2017-08" db="EMBL/GenBank/DDBJ databases">
        <title>The complete genome sequence of Nocardiopsis gilva YIM 90087.</title>
        <authorList>
            <person name="Yin M."/>
            <person name="Tang S."/>
        </authorList>
    </citation>
    <scope>NUCLEOTIDE SEQUENCE [LARGE SCALE GENOMIC DNA]</scope>
    <source>
        <strain evidence="6 7">YIM 90087</strain>
    </source>
</reference>
<dbReference type="InterPro" id="IPR041147">
    <property type="entry name" value="GH38_C"/>
</dbReference>
<evidence type="ECO:0000256" key="4">
    <source>
        <dbReference type="ARBA" id="ARBA00023295"/>
    </source>
</evidence>
<evidence type="ECO:0000313" key="7">
    <source>
        <dbReference type="Proteomes" id="UP000215005"/>
    </source>
</evidence>
<dbReference type="GO" id="GO:0046872">
    <property type="term" value="F:metal ion binding"/>
    <property type="evidence" value="ECO:0007669"/>
    <property type="project" value="UniProtKB-KW"/>
</dbReference>
<evidence type="ECO:0000313" key="6">
    <source>
        <dbReference type="EMBL" id="ASU86377.1"/>
    </source>
</evidence>
<dbReference type="RefSeq" id="WP_094932868.1">
    <property type="nucleotide sequence ID" value="NZ_CP022753.1"/>
</dbReference>
<dbReference type="AlphaFoldDB" id="A0A223SE50"/>
<dbReference type="SMART" id="SM00872">
    <property type="entry name" value="Alpha-mann_mid"/>
    <property type="match status" value="1"/>
</dbReference>
<keyword evidence="2" id="KW-0479">Metal-binding</keyword>
<dbReference type="InterPro" id="IPR015341">
    <property type="entry name" value="Glyco_hydro_38_cen"/>
</dbReference>
<evidence type="ECO:0000256" key="2">
    <source>
        <dbReference type="ARBA" id="ARBA00022723"/>
    </source>
</evidence>
<dbReference type="GO" id="GO:0004559">
    <property type="term" value="F:alpha-mannosidase activity"/>
    <property type="evidence" value="ECO:0007669"/>
    <property type="project" value="InterPro"/>
</dbReference>
<dbReference type="Gene3D" id="2.60.40.2220">
    <property type="match status" value="1"/>
</dbReference>
<dbReference type="CDD" id="cd10789">
    <property type="entry name" value="GH38N_AMII_ER_cytosolic"/>
    <property type="match status" value="1"/>
</dbReference>
<dbReference type="Proteomes" id="UP000215005">
    <property type="component" value="Chromosome"/>
</dbReference>
<feature type="domain" description="Glycoside hydrolase family 38 central" evidence="5">
    <location>
        <begin position="519"/>
        <end position="597"/>
    </location>
</feature>
<dbReference type="SUPFAM" id="SSF74650">
    <property type="entry name" value="Galactose mutarotase-like"/>
    <property type="match status" value="1"/>
</dbReference>
<dbReference type="Pfam" id="PF01074">
    <property type="entry name" value="Glyco_hydro_38N"/>
    <property type="match status" value="1"/>
</dbReference>
<evidence type="ECO:0000256" key="1">
    <source>
        <dbReference type="ARBA" id="ARBA00009792"/>
    </source>
</evidence>
<proteinExistence type="inferred from homology"/>
<sequence>MHDDRTLVEDRVTRVLNERIRPAVYPETVPMEIARWDVAGEPVPVAAGLFAPYTAASVGDAWGPPWGTTWFRVRGEVPPEWSGSTVEAVIDLGFDERMPGFQCEGLAYTADGAVVKGLSPRNRWLRVGSPATGGQRVEYYVEAAANPVVLGVPPFQPTELGDRETAHDRPLYVVRGVDLAVFDATVWELVQDMDVLDQLMRELPVDSPRRWELLRALERALDAVDLADVNATAARAREELAPALAAPAHTSAHRISAIGHAHIDSAWLWPLRETVRKVARTTANVAALMDDHPEFLFAMSQAQQLAWIKEHRPEVYERVKKKASEGKFVPVGGMWVEADTNMPGAEALARQFVYGQRFFAEEFGTDTREVWLPDSFGYSAALPQIVKLSGSEWFLTQKISWNQKNPFPHHTFWWEGIDGTRVFTHFPPVDTYNSELSGREMAHAARNYREKGAGTRSLAPFGWGDGGGGPTREMLARAERLRDLEGSPKVEIERPADFFAKARQEYADAPVWLGELYLELHRATYTSQAATKQGNRRSEHLLREAELWAATAALRTGLDYPYERLDRVWRTVLLHQFHDILPGTSIAWVHREAAATYAAVAAELTELIDTAQRALSGALPTAGDADRDAEGPGIVFNAAPHARNGVPALGAGAATPASGEVRHIREGGTHVLNNGLIRLAVDADGLVTSVLDLREGREALAPGARGNLLQLHPDFPNMWDAWDVDSFYRNTVVDLVDADDVTAGRAADGGVEVRVRRTFGSSAVTQTLTLRPGTKRLDIATEVDWRETEKFLKAAFPLDVRADDAASEIQFGHVRRPTHTNTSWDAAKFETCAHRWIHVGEPGYGHGVVNDSTYGHDVTRDVRPDGGTTTTVRLSLLRAPRFPDPRTDHGVHRFSYALVPGAEVGDAVREGYRINLPERVVPGDGEVPPLVTVDHPGVVVEAVKLAEDRSGDVVVRMYESRGTRARAEVAFGFDTGRATRVDLLERRLPDAPEPEETGTGVRLALRPFEIVTLRAPRTG</sequence>
<evidence type="ECO:0000256" key="3">
    <source>
        <dbReference type="ARBA" id="ARBA00022801"/>
    </source>
</evidence>
<name>A0A223SE50_9ACTN</name>
<dbReference type="Pfam" id="PF17677">
    <property type="entry name" value="Glyco_hydro38C2"/>
    <property type="match status" value="1"/>
</dbReference>
<dbReference type="SUPFAM" id="SSF88713">
    <property type="entry name" value="Glycoside hydrolase/deacetylase"/>
    <property type="match status" value="1"/>
</dbReference>
<dbReference type="InterPro" id="IPR011013">
    <property type="entry name" value="Gal_mutarotase_sf_dom"/>
</dbReference>
<dbReference type="FunFam" id="3.20.110.10:FF:000002">
    <property type="entry name" value="alpha-mannosidase 2C1 isoform X1"/>
    <property type="match status" value="1"/>
</dbReference>
<dbReference type="GO" id="GO:0009313">
    <property type="term" value="P:oligosaccharide catabolic process"/>
    <property type="evidence" value="ECO:0007669"/>
    <property type="project" value="TreeGrafter"/>
</dbReference>
<accession>A0A223SE50</accession>
<dbReference type="InterPro" id="IPR028995">
    <property type="entry name" value="Glyco_hydro_57/38_cen_sf"/>
</dbReference>
<gene>
    <name evidence="6" type="ORF">CDO52_22035</name>
</gene>
<dbReference type="SUPFAM" id="SSF88688">
    <property type="entry name" value="Families 57/38 glycoside transferase middle domain"/>
    <property type="match status" value="1"/>
</dbReference>
<dbReference type="KEGG" id="ngv:CDO52_22035"/>
<dbReference type="PANTHER" id="PTHR46017:SF1">
    <property type="entry name" value="ALPHA-MANNOSIDASE 2C1"/>
    <property type="match status" value="1"/>
</dbReference>